<protein>
    <recommendedName>
        <fullName evidence="3">DUF4367 domain-containing protein</fullName>
    </recommendedName>
</protein>
<dbReference type="EMBL" id="PVNS01000005">
    <property type="protein sequence ID" value="PRO65913.1"/>
    <property type="molecule type" value="Genomic_DNA"/>
</dbReference>
<sequence length="187" mass="21394">MRIRLFFLFLLTAGCSTFSDEPPYSLMDSSFSYDGFVYPEQWEMVAMAEIPSESGEMPVRYAIRFGEKAGTNEVSEATIDDFNQESGERRQLYYHTYYAHYADFTISENGLSTPLAGLEGTGSMIVKGTEVLMLEEEGRWAANWFQDGTYYELLLHREAGVQSEAEFRQIVEGFLTSPEEQGLRRFL</sequence>
<dbReference type="RefSeq" id="WP_105958597.1">
    <property type="nucleotide sequence ID" value="NZ_PVNS01000005.1"/>
</dbReference>
<reference evidence="1 2" key="1">
    <citation type="submission" date="2018-03" db="EMBL/GenBank/DDBJ databases">
        <title>Bacillus urumqiensis sp. nov., a moderately haloalkaliphilic bacterium isolated from a salt lake.</title>
        <authorList>
            <person name="Zhao B."/>
            <person name="Liao Z."/>
        </authorList>
    </citation>
    <scope>NUCLEOTIDE SEQUENCE [LARGE SCALE GENOMIC DNA]</scope>
    <source>
        <strain evidence="1 2">BZ-SZ-XJ18</strain>
    </source>
</reference>
<proteinExistence type="predicted"/>
<dbReference type="Proteomes" id="UP000243650">
    <property type="component" value="Unassembled WGS sequence"/>
</dbReference>
<accession>A0A2P6MI38</accession>
<keyword evidence="2" id="KW-1185">Reference proteome</keyword>
<evidence type="ECO:0000313" key="1">
    <source>
        <dbReference type="EMBL" id="PRO65913.1"/>
    </source>
</evidence>
<comment type="caution">
    <text evidence="1">The sequence shown here is derived from an EMBL/GenBank/DDBJ whole genome shotgun (WGS) entry which is preliminary data.</text>
</comment>
<gene>
    <name evidence="1" type="ORF">C6I21_06305</name>
</gene>
<organism evidence="1 2">
    <name type="scientific">Alkalicoccus urumqiensis</name>
    <name type="common">Bacillus urumqiensis</name>
    <dbReference type="NCBI Taxonomy" id="1548213"/>
    <lineage>
        <taxon>Bacteria</taxon>
        <taxon>Bacillati</taxon>
        <taxon>Bacillota</taxon>
        <taxon>Bacilli</taxon>
        <taxon>Bacillales</taxon>
        <taxon>Bacillaceae</taxon>
        <taxon>Alkalicoccus</taxon>
    </lineage>
</organism>
<dbReference type="OrthoDB" id="2873044at2"/>
<dbReference type="PROSITE" id="PS51257">
    <property type="entry name" value="PROKAR_LIPOPROTEIN"/>
    <property type="match status" value="1"/>
</dbReference>
<evidence type="ECO:0008006" key="3">
    <source>
        <dbReference type="Google" id="ProtNLM"/>
    </source>
</evidence>
<evidence type="ECO:0000313" key="2">
    <source>
        <dbReference type="Proteomes" id="UP000243650"/>
    </source>
</evidence>
<name>A0A2P6MI38_ALKUR</name>
<dbReference type="AlphaFoldDB" id="A0A2P6MI38"/>